<dbReference type="AlphaFoldDB" id="A0A7W8LNA9"/>
<dbReference type="EC" id="3.1.21.-" evidence="2"/>
<sequence>MLMKLCTYPGCNCLVSNGTRCPKHKAEKKTIFTQRTKSREYHNLYQSARWRKTRREFLRENPFCIKCGQPSEIADHIIPHRGNEDLFYDKNNLQPMCWKCHSAKTLQENNFFHKKKRQGEGG</sequence>
<dbReference type="Pfam" id="PF01844">
    <property type="entry name" value="HNH"/>
    <property type="match status" value="1"/>
</dbReference>
<organism evidence="2 3">
    <name type="scientific">Treponema ruminis</name>
    <dbReference type="NCBI Taxonomy" id="744515"/>
    <lineage>
        <taxon>Bacteria</taxon>
        <taxon>Pseudomonadati</taxon>
        <taxon>Spirochaetota</taxon>
        <taxon>Spirochaetia</taxon>
        <taxon>Spirochaetales</taxon>
        <taxon>Treponemataceae</taxon>
        <taxon>Treponema</taxon>
    </lineage>
</organism>
<accession>A0A7W8LNA9</accession>
<keyword evidence="3" id="KW-1185">Reference proteome</keyword>
<dbReference type="GO" id="GO:0016787">
    <property type="term" value="F:hydrolase activity"/>
    <property type="evidence" value="ECO:0007669"/>
    <property type="project" value="UniProtKB-KW"/>
</dbReference>
<comment type="caution">
    <text evidence="2">The sequence shown here is derived from an EMBL/GenBank/DDBJ whole genome shotgun (WGS) entry which is preliminary data.</text>
</comment>
<evidence type="ECO:0000313" key="2">
    <source>
        <dbReference type="EMBL" id="MBB5227404.1"/>
    </source>
</evidence>
<evidence type="ECO:0000259" key="1">
    <source>
        <dbReference type="Pfam" id="PF01844"/>
    </source>
</evidence>
<dbReference type="Proteomes" id="UP000518887">
    <property type="component" value="Unassembled WGS sequence"/>
</dbReference>
<feature type="domain" description="HNH" evidence="1">
    <location>
        <begin position="64"/>
        <end position="105"/>
    </location>
</feature>
<dbReference type="RefSeq" id="WP_371733523.1">
    <property type="nucleotide sequence ID" value="NZ_CP031518.1"/>
</dbReference>
<dbReference type="InterPro" id="IPR003615">
    <property type="entry name" value="HNH_nuc"/>
</dbReference>
<keyword evidence="2" id="KW-0378">Hydrolase</keyword>
<dbReference type="GO" id="GO:0004519">
    <property type="term" value="F:endonuclease activity"/>
    <property type="evidence" value="ECO:0007669"/>
    <property type="project" value="InterPro"/>
</dbReference>
<proteinExistence type="predicted"/>
<dbReference type="GO" id="GO:0008270">
    <property type="term" value="F:zinc ion binding"/>
    <property type="evidence" value="ECO:0007669"/>
    <property type="project" value="InterPro"/>
</dbReference>
<protein>
    <submittedName>
        <fullName evidence="2">5-methylcytosine-specific restriction protein A</fullName>
        <ecNumber evidence="2">3.1.21.-</ecNumber>
    </submittedName>
</protein>
<dbReference type="InterPro" id="IPR002711">
    <property type="entry name" value="HNH"/>
</dbReference>
<dbReference type="Gene3D" id="1.10.30.50">
    <property type="match status" value="1"/>
</dbReference>
<dbReference type="EMBL" id="JACHFQ010000011">
    <property type="protein sequence ID" value="MBB5227404.1"/>
    <property type="molecule type" value="Genomic_DNA"/>
</dbReference>
<reference evidence="2 3" key="1">
    <citation type="submission" date="2020-08" db="EMBL/GenBank/DDBJ databases">
        <title>Genomic Encyclopedia of Type Strains, Phase IV (KMG-IV): sequencing the most valuable type-strain genomes for metagenomic binning, comparative biology and taxonomic classification.</title>
        <authorList>
            <person name="Goeker M."/>
        </authorList>
    </citation>
    <scope>NUCLEOTIDE SEQUENCE [LARGE SCALE GENOMIC DNA]</scope>
    <source>
        <strain evidence="2 3">DSM 103462</strain>
    </source>
</reference>
<gene>
    <name evidence="2" type="ORF">HNP76_002804</name>
</gene>
<evidence type="ECO:0000313" key="3">
    <source>
        <dbReference type="Proteomes" id="UP000518887"/>
    </source>
</evidence>
<dbReference type="GO" id="GO:0003676">
    <property type="term" value="F:nucleic acid binding"/>
    <property type="evidence" value="ECO:0007669"/>
    <property type="project" value="InterPro"/>
</dbReference>
<dbReference type="CDD" id="cd00085">
    <property type="entry name" value="HNHc"/>
    <property type="match status" value="1"/>
</dbReference>
<name>A0A7W8LNA9_9SPIR</name>